<dbReference type="PANTHER" id="PTHR38463:SF1">
    <property type="entry name" value="STRESS RESPONSE PROTEIN YSNF"/>
    <property type="match status" value="1"/>
</dbReference>
<dbReference type="Proteomes" id="UP000199391">
    <property type="component" value="Unassembled WGS sequence"/>
</dbReference>
<name>A0A1I7FTS3_9BURK</name>
<evidence type="ECO:0000256" key="1">
    <source>
        <dbReference type="SAM" id="MobiDB-lite"/>
    </source>
</evidence>
<feature type="compositionally biased region" description="Low complexity" evidence="1">
    <location>
        <begin position="33"/>
        <end position="50"/>
    </location>
</feature>
<dbReference type="AlphaFoldDB" id="A0A1I7FTS3"/>
<feature type="region of interest" description="Disordered" evidence="1">
    <location>
        <begin position="327"/>
        <end position="348"/>
    </location>
</feature>
<feature type="region of interest" description="Disordered" evidence="1">
    <location>
        <begin position="33"/>
        <end position="55"/>
    </location>
</feature>
<accession>A0A1I7FTS3</accession>
<evidence type="ECO:0000259" key="2">
    <source>
        <dbReference type="Pfam" id="PF09557"/>
    </source>
</evidence>
<sequence>MTHTLAAVFDNRSDAERARTDLIGSGFNNTALSDSSADGASASAGATAAAPRDESLGDRIGNFFSNLFGDEDDERRVYEEAVHRGKAVLTVQADSEDEIERAADIVERYGPVDIDEYQNEWRASGWSGAETPRSGAQNLQGSAASQGAMQSASQQGGASAQGSMQYAAGAASQTIPVVEEALKVGKRIVQRGGLRIHQRVVSTPVSENVSLREEHVNVERHAVDRPVDPASVDAFQENTIELREMAEEAVVQKTARVVEEVVVSKDATQRQDQINETVRRTEVEVEQLGADDADADQYFRSHWTSNYAGSGGGYDDYAPAYRYGATMRSSSPDRSWDEAEPTLRSSWESSYPQSAWEKFKAAVRHGWDRVTS</sequence>
<feature type="compositionally biased region" description="Low complexity" evidence="1">
    <location>
        <begin position="140"/>
        <end position="156"/>
    </location>
</feature>
<dbReference type="PANTHER" id="PTHR38463">
    <property type="entry name" value="STRESS RESPONSE PROTEIN YSNF"/>
    <property type="match status" value="1"/>
</dbReference>
<protein>
    <submittedName>
        <fullName evidence="3">Conserved domain-containing protein</fullName>
    </submittedName>
</protein>
<dbReference type="RefSeq" id="WP_093553541.1">
    <property type="nucleotide sequence ID" value="NZ_FPBO01000002.1"/>
</dbReference>
<gene>
    <name evidence="3" type="ORF">SAMN05216552_1002282</name>
</gene>
<dbReference type="InterPro" id="IPR019060">
    <property type="entry name" value="DUF2382"/>
</dbReference>
<dbReference type="STRING" id="1035707.SAMN05216552_1002282"/>
<evidence type="ECO:0000313" key="4">
    <source>
        <dbReference type="Proteomes" id="UP000199391"/>
    </source>
</evidence>
<dbReference type="EMBL" id="FPBO01000002">
    <property type="protein sequence ID" value="SFU39571.1"/>
    <property type="molecule type" value="Genomic_DNA"/>
</dbReference>
<feature type="region of interest" description="Disordered" evidence="1">
    <location>
        <begin position="125"/>
        <end position="156"/>
    </location>
</feature>
<dbReference type="Pfam" id="PF09557">
    <property type="entry name" value="DUF2382"/>
    <property type="match status" value="1"/>
</dbReference>
<proteinExistence type="predicted"/>
<organism evidence="3 4">
    <name type="scientific">Pseudoduganella namucuonensis</name>
    <dbReference type="NCBI Taxonomy" id="1035707"/>
    <lineage>
        <taxon>Bacteria</taxon>
        <taxon>Pseudomonadati</taxon>
        <taxon>Pseudomonadota</taxon>
        <taxon>Betaproteobacteria</taxon>
        <taxon>Burkholderiales</taxon>
        <taxon>Oxalobacteraceae</taxon>
        <taxon>Telluria group</taxon>
        <taxon>Pseudoduganella</taxon>
    </lineage>
</organism>
<evidence type="ECO:0000313" key="3">
    <source>
        <dbReference type="EMBL" id="SFU39571.1"/>
    </source>
</evidence>
<dbReference type="InterPro" id="IPR052967">
    <property type="entry name" value="Stress_Response_Assoc"/>
</dbReference>
<keyword evidence="4" id="KW-1185">Reference proteome</keyword>
<feature type="domain" description="DUF2382" evidence="2">
    <location>
        <begin position="175"/>
        <end position="285"/>
    </location>
</feature>
<reference evidence="4" key="1">
    <citation type="submission" date="2016-10" db="EMBL/GenBank/DDBJ databases">
        <authorList>
            <person name="Varghese N."/>
            <person name="Submissions S."/>
        </authorList>
    </citation>
    <scope>NUCLEOTIDE SEQUENCE [LARGE SCALE GENOMIC DNA]</scope>
    <source>
        <strain evidence="4">CGMCC 1.11014</strain>
    </source>
</reference>
<dbReference type="OrthoDB" id="581516at2"/>